<comment type="caution">
    <text evidence="2">The sequence shown here is derived from an EMBL/GenBank/DDBJ whole genome shotgun (WGS) entry which is preliminary data.</text>
</comment>
<dbReference type="InterPro" id="IPR027275">
    <property type="entry name" value="PRC-brl_dom"/>
</dbReference>
<sequence length="119" mass="12905">MAFEAGDIREWRGHDVVDPQRHRIGSLEAVYVDTATDQPSFATVTVGLPTRRRLVFAPLAGATVGPGYLMVGYPRALVRSAPSIGTDDVLPAEEEPAVFAHYELPYETGAGGERRLARP</sequence>
<dbReference type="SUPFAM" id="SSF50346">
    <property type="entry name" value="PRC-barrel domain"/>
    <property type="match status" value="1"/>
</dbReference>
<dbReference type="RefSeq" id="WP_344446728.1">
    <property type="nucleotide sequence ID" value="NZ_BAAALF010000285.1"/>
</dbReference>
<evidence type="ECO:0000313" key="3">
    <source>
        <dbReference type="Proteomes" id="UP001500037"/>
    </source>
</evidence>
<dbReference type="Pfam" id="PF05239">
    <property type="entry name" value="PRC"/>
    <property type="match status" value="1"/>
</dbReference>
<organism evidence="2 3">
    <name type="scientific">Kitasatospora nipponensis</name>
    <dbReference type="NCBI Taxonomy" id="258049"/>
    <lineage>
        <taxon>Bacteria</taxon>
        <taxon>Bacillati</taxon>
        <taxon>Actinomycetota</taxon>
        <taxon>Actinomycetes</taxon>
        <taxon>Kitasatosporales</taxon>
        <taxon>Streptomycetaceae</taxon>
        <taxon>Kitasatospora</taxon>
    </lineage>
</organism>
<dbReference type="InterPro" id="IPR011033">
    <property type="entry name" value="PRC_barrel-like_sf"/>
</dbReference>
<dbReference type="EMBL" id="BAAALF010000285">
    <property type="protein sequence ID" value="GAA1068947.1"/>
    <property type="molecule type" value="Genomic_DNA"/>
</dbReference>
<accession>A0ABN1T8W0</accession>
<dbReference type="Gene3D" id="3.90.50.10">
    <property type="entry name" value="Photosynthetic Reaction Center, subunit H, domain 2"/>
    <property type="match status" value="1"/>
</dbReference>
<evidence type="ECO:0000313" key="2">
    <source>
        <dbReference type="EMBL" id="GAA1068947.1"/>
    </source>
</evidence>
<proteinExistence type="predicted"/>
<keyword evidence="3" id="KW-1185">Reference proteome</keyword>
<reference evidence="2 3" key="1">
    <citation type="journal article" date="2019" name="Int. J. Syst. Evol. Microbiol.">
        <title>The Global Catalogue of Microorganisms (GCM) 10K type strain sequencing project: providing services to taxonomists for standard genome sequencing and annotation.</title>
        <authorList>
            <consortium name="The Broad Institute Genomics Platform"/>
            <consortium name="The Broad Institute Genome Sequencing Center for Infectious Disease"/>
            <person name="Wu L."/>
            <person name="Ma J."/>
        </authorList>
    </citation>
    <scope>NUCLEOTIDE SEQUENCE [LARGE SCALE GENOMIC DNA]</scope>
    <source>
        <strain evidence="2 3">JCM 13004</strain>
    </source>
</reference>
<dbReference type="InterPro" id="IPR014747">
    <property type="entry name" value="Bac_photo_RC_H_C"/>
</dbReference>
<name>A0ABN1T8W0_9ACTN</name>
<evidence type="ECO:0000259" key="1">
    <source>
        <dbReference type="Pfam" id="PF05239"/>
    </source>
</evidence>
<dbReference type="Proteomes" id="UP001500037">
    <property type="component" value="Unassembled WGS sequence"/>
</dbReference>
<protein>
    <submittedName>
        <fullName evidence="2">PRC-barrel domain-containing protein</fullName>
    </submittedName>
</protein>
<gene>
    <name evidence="2" type="ORF">GCM10009665_74740</name>
</gene>
<feature type="domain" description="PRC-barrel" evidence="1">
    <location>
        <begin position="8"/>
        <end position="75"/>
    </location>
</feature>